<keyword evidence="3" id="KW-1185">Reference proteome</keyword>
<dbReference type="EMBL" id="JAKROA010000011">
    <property type="protein sequence ID" value="KAL5104701.1"/>
    <property type="molecule type" value="Genomic_DNA"/>
</dbReference>
<evidence type="ECO:0000313" key="1">
    <source>
        <dbReference type="EMBL" id="KAL5104701.1"/>
    </source>
</evidence>
<evidence type="ECO:0000313" key="3">
    <source>
        <dbReference type="Proteomes" id="UP001651158"/>
    </source>
</evidence>
<comment type="caution">
    <text evidence="1">The sequence shown here is derived from an EMBL/GenBank/DDBJ whole genome shotgun (WGS) entry which is preliminary data.</text>
</comment>
<organism evidence="1 3">
    <name type="scientific">Taenia crassiceps</name>
    <dbReference type="NCBI Taxonomy" id="6207"/>
    <lineage>
        <taxon>Eukaryota</taxon>
        <taxon>Metazoa</taxon>
        <taxon>Spiralia</taxon>
        <taxon>Lophotrochozoa</taxon>
        <taxon>Platyhelminthes</taxon>
        <taxon>Cestoda</taxon>
        <taxon>Eucestoda</taxon>
        <taxon>Cyclophyllidea</taxon>
        <taxon>Taeniidae</taxon>
        <taxon>Taenia</taxon>
    </lineage>
</organism>
<proteinExistence type="predicted"/>
<sequence length="146" mass="15490">MHVSVSYQVWLATELNAEYVCLGYAGASHVVESFAGDSEVGAHGHQIGEDLAQLEAAASADLSAPPLEPFTAPCDADVWRPFGGRSETFVKGSGNGRALVGCSEVTSVRTVCGFDTCTTEAASVRVHVISRRVRAAFCHFHICCRS</sequence>
<dbReference type="Proteomes" id="UP001651158">
    <property type="component" value="Unassembled WGS sequence"/>
</dbReference>
<reference evidence="1" key="2">
    <citation type="submission" date="2024-12" db="EMBL/GenBank/DDBJ databases">
        <authorList>
            <person name="Estrada K."/>
            <person name="Bobes R.J."/>
            <person name="Sanchez-Flores A."/>
            <person name="Laclette J.P."/>
        </authorList>
    </citation>
    <scope>NUCLEOTIDE SEQUENCE</scope>
    <source>
        <strain evidence="1">WFUcys</strain>
        <tissue evidence="1">Peritoneal cavity of infected mice</tissue>
    </source>
</reference>
<accession>A0ABR4Q4T5</accession>
<evidence type="ECO:0000313" key="2">
    <source>
        <dbReference type="EMBL" id="KAL5104741.1"/>
    </source>
</evidence>
<name>A0ABR4Q4T5_9CEST</name>
<protein>
    <submittedName>
        <fullName evidence="1">Uncharacterized protein</fullName>
    </submittedName>
</protein>
<gene>
    <name evidence="1" type="ORF">TcWFU_005907</name>
    <name evidence="2" type="ORF">TcWFU_008022</name>
</gene>
<dbReference type="EMBL" id="JAKROA010000011">
    <property type="protein sequence ID" value="KAL5104741.1"/>
    <property type="molecule type" value="Genomic_DNA"/>
</dbReference>
<reference evidence="1 3" key="1">
    <citation type="journal article" date="2022" name="Front. Cell. Infect. Microbiol.">
        <title>The Genomes of Two Strains of Taenia crassiceps the Animal Model for the Study of Human Cysticercosis.</title>
        <authorList>
            <person name="Bobes R.J."/>
            <person name="Estrada K."/>
            <person name="Rios-Valencia D.G."/>
            <person name="Calderon-Gallegos A."/>
            <person name="de la Torre P."/>
            <person name="Carrero J.C."/>
            <person name="Sanchez-Flores A."/>
            <person name="Laclette J.P."/>
        </authorList>
    </citation>
    <scope>NUCLEOTIDE SEQUENCE [LARGE SCALE GENOMIC DNA]</scope>
    <source>
        <strain evidence="1">WFUcys</strain>
    </source>
</reference>